<dbReference type="InterPro" id="IPR036380">
    <property type="entry name" value="Isochorismatase-like_sf"/>
</dbReference>
<comment type="caution">
    <text evidence="4">The sequence shown here is derived from an EMBL/GenBank/DDBJ whole genome shotgun (WGS) entry which is preliminary data.</text>
</comment>
<dbReference type="Gene3D" id="3.40.50.850">
    <property type="entry name" value="Isochorismatase-like"/>
    <property type="match status" value="1"/>
</dbReference>
<evidence type="ECO:0000256" key="1">
    <source>
        <dbReference type="ARBA" id="ARBA00006336"/>
    </source>
</evidence>
<evidence type="ECO:0000256" key="2">
    <source>
        <dbReference type="ARBA" id="ARBA00022801"/>
    </source>
</evidence>
<protein>
    <submittedName>
        <fullName evidence="4">Cysteine hydrolase</fullName>
    </submittedName>
</protein>
<dbReference type="PANTHER" id="PTHR43540:SF10">
    <property type="entry name" value="ISOCHORISMATASE"/>
    <property type="match status" value="1"/>
</dbReference>
<evidence type="ECO:0000313" key="4">
    <source>
        <dbReference type="EMBL" id="MCW0953440.1"/>
    </source>
</evidence>
<dbReference type="CDD" id="cd00431">
    <property type="entry name" value="cysteine_hydrolases"/>
    <property type="match status" value="1"/>
</dbReference>
<keyword evidence="2 4" id="KW-0378">Hydrolase</keyword>
<dbReference type="GO" id="GO:0016787">
    <property type="term" value="F:hydrolase activity"/>
    <property type="evidence" value="ECO:0007669"/>
    <property type="project" value="UniProtKB-KW"/>
</dbReference>
<gene>
    <name evidence="4" type="ORF">OIT44_05070</name>
</gene>
<dbReference type="InterPro" id="IPR000868">
    <property type="entry name" value="Isochorismatase-like_dom"/>
</dbReference>
<dbReference type="Pfam" id="PF00857">
    <property type="entry name" value="Isochorismatase"/>
    <property type="match status" value="1"/>
</dbReference>
<dbReference type="InterPro" id="IPR050272">
    <property type="entry name" value="Isochorismatase-like_hydrls"/>
</dbReference>
<reference evidence="4 5" key="1">
    <citation type="submission" date="2022-10" db="EMBL/GenBank/DDBJ databases">
        <title>Weissella fermenti sp. nov., isolated from fermented cabbage.</title>
        <authorList>
            <person name="Lee J.K."/>
            <person name="Baek J.H."/>
            <person name="Choi D.G."/>
            <person name="Kim J.M."/>
            <person name="Jeon C.O."/>
        </authorList>
    </citation>
    <scope>NUCLEOTIDE SEQUENCE [LARGE SCALE GENOMIC DNA]</scope>
    <source>
        <strain evidence="4 5">KACC 18534</strain>
    </source>
</reference>
<evidence type="ECO:0000313" key="5">
    <source>
        <dbReference type="Proteomes" id="UP001526225"/>
    </source>
</evidence>
<proteinExistence type="inferred from homology"/>
<dbReference type="EMBL" id="JAOZFE010000004">
    <property type="protein sequence ID" value="MCW0953440.1"/>
    <property type="molecule type" value="Genomic_DNA"/>
</dbReference>
<accession>A0ABT3E504</accession>
<comment type="similarity">
    <text evidence="1">Belongs to the isochorismatase family.</text>
</comment>
<evidence type="ECO:0000259" key="3">
    <source>
        <dbReference type="Pfam" id="PF00857"/>
    </source>
</evidence>
<organism evidence="4 5">
    <name type="scientific">Weissella ceti</name>
    <dbReference type="NCBI Taxonomy" id="759620"/>
    <lineage>
        <taxon>Bacteria</taxon>
        <taxon>Bacillati</taxon>
        <taxon>Bacillota</taxon>
        <taxon>Bacilli</taxon>
        <taxon>Lactobacillales</taxon>
        <taxon>Lactobacillaceae</taxon>
        <taxon>Weissella</taxon>
    </lineage>
</organism>
<feature type="domain" description="Isochorismatase-like" evidence="3">
    <location>
        <begin position="3"/>
        <end position="176"/>
    </location>
</feature>
<sequence>MEALLIIDYTNDFVATDGALTCGEPGQAIADRIVALADEHLAAGNAVILPTDLHEENDPFHPESKLFPPHNLANTWGREFYGPLADWVAKHQDDSNVYIYPKNRYSSFANTNLDNYLRSRGITSLHLTGVCTDICVLHTAVDGYNLNYQLTVHPDAVASFSPNGHDWALAHFKNSLGASVPEK</sequence>
<dbReference type="PANTHER" id="PTHR43540">
    <property type="entry name" value="PEROXYUREIDOACRYLATE/UREIDOACRYLATE AMIDOHYDROLASE-RELATED"/>
    <property type="match status" value="1"/>
</dbReference>
<dbReference type="RefSeq" id="WP_213408954.1">
    <property type="nucleotide sequence ID" value="NZ_CP074441.1"/>
</dbReference>
<dbReference type="Proteomes" id="UP001526225">
    <property type="component" value="Unassembled WGS sequence"/>
</dbReference>
<name>A0ABT3E504_9LACO</name>
<keyword evidence="5" id="KW-1185">Reference proteome</keyword>
<dbReference type="SUPFAM" id="SSF52499">
    <property type="entry name" value="Isochorismatase-like hydrolases"/>
    <property type="match status" value="1"/>
</dbReference>